<evidence type="ECO:0000256" key="1">
    <source>
        <dbReference type="ARBA" id="ARBA00035644"/>
    </source>
</evidence>
<dbReference type="InterPro" id="IPR013113">
    <property type="entry name" value="SIP_FAD-bd"/>
</dbReference>
<name>A0ABQ1VJ00_9RHOB</name>
<evidence type="ECO:0000313" key="3">
    <source>
        <dbReference type="EMBL" id="GGF66415.1"/>
    </source>
</evidence>
<sequence length="351" mass="37917">MPGQDRTLFMRHDPLPPYQTQASLPDLPFATLDALIRAEAAEHGLDLHDGHGRSTWCKLPDGGEFGAKMGPTGSILYVRAHARDRLHDLREAVTHRLGGHLPGLRPAWSSLDRPGAHPPNFSLARVSSVTRIATDFLRLRLEGGDLDRLSHDLIHFRLVLQPEGTTLPVWPMIGNEGRTVWPKGAATLHRPAYTVRHIDPDAGWLDTDIFIHDGGRACDFAAQAAPGTLVGLSGPGGGGIAQARSMLIGGDETAYPALARHLEAAADDAGGECHLFGARADYPLPRHPGIRVIHTPGGEAALAERLRRDGTDARRIWLATERSRLEPLKSAILGDLGIDKATAHLAAYWSA</sequence>
<dbReference type="EMBL" id="BMIV01000005">
    <property type="protein sequence ID" value="GGF66415.1"/>
    <property type="molecule type" value="Genomic_DNA"/>
</dbReference>
<dbReference type="Proteomes" id="UP000640509">
    <property type="component" value="Unassembled WGS sequence"/>
</dbReference>
<feature type="domain" description="FAD-binding FR-type" evidence="2">
    <location>
        <begin position="119"/>
        <end position="242"/>
    </location>
</feature>
<dbReference type="InterPro" id="IPR039261">
    <property type="entry name" value="FNR_nucleotide-bd"/>
</dbReference>
<dbReference type="Gene3D" id="2.40.30.10">
    <property type="entry name" value="Translation factors"/>
    <property type="match status" value="1"/>
</dbReference>
<organism evidence="3 4">
    <name type="scientific">Paracoccus acridae</name>
    <dbReference type="NCBI Taxonomy" id="1795310"/>
    <lineage>
        <taxon>Bacteria</taxon>
        <taxon>Pseudomonadati</taxon>
        <taxon>Pseudomonadota</taxon>
        <taxon>Alphaproteobacteria</taxon>
        <taxon>Rhodobacterales</taxon>
        <taxon>Paracoccaceae</taxon>
        <taxon>Paracoccus</taxon>
    </lineage>
</organism>
<dbReference type="PROSITE" id="PS51384">
    <property type="entry name" value="FAD_FR"/>
    <property type="match status" value="1"/>
</dbReference>
<dbReference type="CDD" id="cd06193">
    <property type="entry name" value="siderophore_interacting"/>
    <property type="match status" value="1"/>
</dbReference>
<accession>A0ABQ1VJ00</accession>
<protein>
    <submittedName>
        <fullName evidence="3">Siderophore-interacting protein</fullName>
    </submittedName>
</protein>
<reference evidence="4" key="1">
    <citation type="journal article" date="2019" name="Int. J. Syst. Evol. Microbiol.">
        <title>The Global Catalogue of Microorganisms (GCM) 10K type strain sequencing project: providing services to taxonomists for standard genome sequencing and annotation.</title>
        <authorList>
            <consortium name="The Broad Institute Genomics Platform"/>
            <consortium name="The Broad Institute Genome Sequencing Center for Infectious Disease"/>
            <person name="Wu L."/>
            <person name="Ma J."/>
        </authorList>
    </citation>
    <scope>NUCLEOTIDE SEQUENCE [LARGE SCALE GENOMIC DNA]</scope>
    <source>
        <strain evidence="4">CGMCC 1.15419</strain>
    </source>
</reference>
<dbReference type="SUPFAM" id="SSF63380">
    <property type="entry name" value="Riboflavin synthase domain-like"/>
    <property type="match status" value="1"/>
</dbReference>
<comment type="similarity">
    <text evidence="1">Belongs to the SIP oxidoreductase family.</text>
</comment>
<dbReference type="InterPro" id="IPR017927">
    <property type="entry name" value="FAD-bd_FR_type"/>
</dbReference>
<evidence type="ECO:0000259" key="2">
    <source>
        <dbReference type="PROSITE" id="PS51384"/>
    </source>
</evidence>
<gene>
    <name evidence="3" type="ORF">GCM10011402_18330</name>
</gene>
<evidence type="ECO:0000313" key="4">
    <source>
        <dbReference type="Proteomes" id="UP000640509"/>
    </source>
</evidence>
<dbReference type="Pfam" id="PF08021">
    <property type="entry name" value="FAD_binding_9"/>
    <property type="match status" value="1"/>
</dbReference>
<dbReference type="PANTHER" id="PTHR30157:SF0">
    <property type="entry name" value="NADPH-DEPENDENT FERRIC-CHELATE REDUCTASE"/>
    <property type="match status" value="1"/>
</dbReference>
<dbReference type="InterPro" id="IPR007037">
    <property type="entry name" value="SIP_rossman_dom"/>
</dbReference>
<dbReference type="InterPro" id="IPR039374">
    <property type="entry name" value="SIP_fam"/>
</dbReference>
<dbReference type="Gene3D" id="3.40.50.80">
    <property type="entry name" value="Nucleotide-binding domain of ferredoxin-NADP reductase (FNR) module"/>
    <property type="match status" value="1"/>
</dbReference>
<comment type="caution">
    <text evidence="3">The sequence shown here is derived from an EMBL/GenBank/DDBJ whole genome shotgun (WGS) entry which is preliminary data.</text>
</comment>
<dbReference type="InterPro" id="IPR017938">
    <property type="entry name" value="Riboflavin_synthase-like_b-brl"/>
</dbReference>
<dbReference type="Pfam" id="PF04954">
    <property type="entry name" value="SIP"/>
    <property type="match status" value="1"/>
</dbReference>
<keyword evidence="4" id="KW-1185">Reference proteome</keyword>
<proteinExistence type="inferred from homology"/>
<dbReference type="PANTHER" id="PTHR30157">
    <property type="entry name" value="FERRIC REDUCTASE, NADPH-DEPENDENT"/>
    <property type="match status" value="1"/>
</dbReference>